<dbReference type="RefSeq" id="WP_200788745.1">
    <property type="nucleotide sequence ID" value="NZ_JAEDAO010000001.1"/>
</dbReference>
<evidence type="ECO:0000313" key="5">
    <source>
        <dbReference type="Proteomes" id="UP000617041"/>
    </source>
</evidence>
<proteinExistence type="inferred from homology"/>
<dbReference type="InterPro" id="IPR020904">
    <property type="entry name" value="Sc_DH/Rdtase_CS"/>
</dbReference>
<dbReference type="PRINTS" id="PR00080">
    <property type="entry name" value="SDRFAMILY"/>
</dbReference>
<evidence type="ECO:0000313" key="4">
    <source>
        <dbReference type="EMBL" id="MBK0393799.1"/>
    </source>
</evidence>
<dbReference type="Gene3D" id="3.40.50.720">
    <property type="entry name" value="NAD(P)-binding Rossmann-like Domain"/>
    <property type="match status" value="1"/>
</dbReference>
<comment type="similarity">
    <text evidence="1 3">Belongs to the short-chain dehydrogenases/reductases (SDR) family.</text>
</comment>
<evidence type="ECO:0000256" key="2">
    <source>
        <dbReference type="ARBA" id="ARBA00023002"/>
    </source>
</evidence>
<name>A0A934Q0H4_9BURK</name>
<dbReference type="AlphaFoldDB" id="A0A934Q0H4"/>
<dbReference type="PRINTS" id="PR00081">
    <property type="entry name" value="GDHRDH"/>
</dbReference>
<dbReference type="GO" id="GO:0005829">
    <property type="term" value="C:cytosol"/>
    <property type="evidence" value="ECO:0007669"/>
    <property type="project" value="TreeGrafter"/>
</dbReference>
<dbReference type="NCBIfam" id="NF006119">
    <property type="entry name" value="PRK08264.1-5"/>
    <property type="match status" value="1"/>
</dbReference>
<dbReference type="PANTHER" id="PTHR43391:SF91">
    <property type="entry name" value="OS04G0390700 PROTEIN"/>
    <property type="match status" value="1"/>
</dbReference>
<reference evidence="4" key="1">
    <citation type="submission" date="2020-12" db="EMBL/GenBank/DDBJ databases">
        <title>Ramlibacter sp. nov., isolated from a freshwater alga, Cryptomonas.</title>
        <authorList>
            <person name="Kim H.M."/>
            <person name="Jeon C.O."/>
        </authorList>
    </citation>
    <scope>NUCLEOTIDE SEQUENCE</scope>
    <source>
        <strain evidence="4">CrO1</strain>
    </source>
</reference>
<gene>
    <name evidence="4" type="ORF">I8E28_14465</name>
</gene>
<dbReference type="GO" id="GO:0016491">
    <property type="term" value="F:oxidoreductase activity"/>
    <property type="evidence" value="ECO:0007669"/>
    <property type="project" value="UniProtKB-KW"/>
</dbReference>
<evidence type="ECO:0000256" key="3">
    <source>
        <dbReference type="RuleBase" id="RU000363"/>
    </source>
</evidence>
<keyword evidence="5" id="KW-1185">Reference proteome</keyword>
<accession>A0A934Q0H4</accession>
<dbReference type="InterPro" id="IPR036291">
    <property type="entry name" value="NAD(P)-bd_dom_sf"/>
</dbReference>
<comment type="caution">
    <text evidence="4">The sequence shown here is derived from an EMBL/GenBank/DDBJ whole genome shotgun (WGS) entry which is preliminary data.</text>
</comment>
<protein>
    <submittedName>
        <fullName evidence="4">SDR family oxidoreductase</fullName>
    </submittedName>
</protein>
<dbReference type="SUPFAM" id="SSF51735">
    <property type="entry name" value="NAD(P)-binding Rossmann-fold domains"/>
    <property type="match status" value="1"/>
</dbReference>
<dbReference type="PANTHER" id="PTHR43391">
    <property type="entry name" value="RETINOL DEHYDROGENASE-RELATED"/>
    <property type="match status" value="1"/>
</dbReference>
<evidence type="ECO:0000256" key="1">
    <source>
        <dbReference type="ARBA" id="ARBA00006484"/>
    </source>
</evidence>
<dbReference type="InterPro" id="IPR002347">
    <property type="entry name" value="SDR_fam"/>
</dbReference>
<sequence>MKLEDAVVLVTGANRGIGLAFARAALARGARKVYAGVRDPSRVDVPGVQPIRLDVTSDTDVAAAVAACGDVSIVVNNAGIATFGGVMVDGSLQSAREQMEVNYFGLLRMSQAFAPVLARNGGGALVNVLSVASWINRPTLGVYGSTKSAAWGLTNSLRHELREHGTQVLGAHFGFVDTDLTRGIDAPKSTPDAIAARVLDALEAGAEEALADEITLQVKRGLSADPGVYMKA</sequence>
<dbReference type="Pfam" id="PF00106">
    <property type="entry name" value="adh_short"/>
    <property type="match status" value="1"/>
</dbReference>
<organism evidence="4 5">
    <name type="scientific">Ramlibacter algicola</name>
    <dbReference type="NCBI Taxonomy" id="2795217"/>
    <lineage>
        <taxon>Bacteria</taxon>
        <taxon>Pseudomonadati</taxon>
        <taxon>Pseudomonadota</taxon>
        <taxon>Betaproteobacteria</taxon>
        <taxon>Burkholderiales</taxon>
        <taxon>Comamonadaceae</taxon>
        <taxon>Ramlibacter</taxon>
    </lineage>
</organism>
<dbReference type="PROSITE" id="PS00061">
    <property type="entry name" value="ADH_SHORT"/>
    <property type="match status" value="1"/>
</dbReference>
<keyword evidence="2" id="KW-0560">Oxidoreductase</keyword>
<dbReference type="Proteomes" id="UP000617041">
    <property type="component" value="Unassembled WGS sequence"/>
</dbReference>
<dbReference type="NCBIfam" id="NF006117">
    <property type="entry name" value="PRK08264.1-3"/>
    <property type="match status" value="1"/>
</dbReference>
<dbReference type="EMBL" id="JAEDAO010000001">
    <property type="protein sequence ID" value="MBK0393799.1"/>
    <property type="molecule type" value="Genomic_DNA"/>
</dbReference>